<evidence type="ECO:0000256" key="2">
    <source>
        <dbReference type="ARBA" id="ARBA00023002"/>
    </source>
</evidence>
<comment type="similarity">
    <text evidence="1">Belongs to the short-chain dehydrogenases/reductases (SDR) family.</text>
</comment>
<dbReference type="PANTHER" id="PTHR42901:SF1">
    <property type="entry name" value="ALCOHOL DEHYDROGENASE"/>
    <property type="match status" value="1"/>
</dbReference>
<protein>
    <submittedName>
        <fullName evidence="3">SDR family NAD(P)-dependent oxidoreductase</fullName>
        <ecNumber evidence="3">1.-.-.-</ecNumber>
    </submittedName>
</protein>
<dbReference type="PRINTS" id="PR00081">
    <property type="entry name" value="GDHRDH"/>
</dbReference>
<dbReference type="Gene3D" id="3.40.50.720">
    <property type="entry name" value="NAD(P)-binding Rossmann-like Domain"/>
    <property type="match status" value="1"/>
</dbReference>
<dbReference type="InterPro" id="IPR002347">
    <property type="entry name" value="SDR_fam"/>
</dbReference>
<comment type="caution">
    <text evidence="3">The sequence shown here is derived from an EMBL/GenBank/DDBJ whole genome shotgun (WGS) entry which is preliminary data.</text>
</comment>
<reference evidence="4" key="1">
    <citation type="journal article" date="2019" name="Int. J. Syst. Evol. Microbiol.">
        <title>The Global Catalogue of Microorganisms (GCM) 10K type strain sequencing project: providing services to taxonomists for standard genome sequencing and annotation.</title>
        <authorList>
            <consortium name="The Broad Institute Genomics Platform"/>
            <consortium name="The Broad Institute Genome Sequencing Center for Infectious Disease"/>
            <person name="Wu L."/>
            <person name="Ma J."/>
        </authorList>
    </citation>
    <scope>NUCLEOTIDE SEQUENCE [LARGE SCALE GENOMIC DNA]</scope>
    <source>
        <strain evidence="4">KCTC 32255</strain>
    </source>
</reference>
<dbReference type="Proteomes" id="UP001596337">
    <property type="component" value="Unassembled WGS sequence"/>
</dbReference>
<dbReference type="InterPro" id="IPR036291">
    <property type="entry name" value="NAD(P)-bd_dom_sf"/>
</dbReference>
<dbReference type="PANTHER" id="PTHR42901">
    <property type="entry name" value="ALCOHOL DEHYDROGENASE"/>
    <property type="match status" value="1"/>
</dbReference>
<accession>A0ABW2C4C8</accession>
<proteinExistence type="inferred from homology"/>
<keyword evidence="4" id="KW-1185">Reference proteome</keyword>
<sequence length="237" mass="24522">MTDSTTPIAVVTGGSRGLGLATVTELVRAGWHVVTGARDIDRLIAAIEHLPAASVTTVPGDVADPDHRDALAAAAAERGNGASLVIHNASELGPSPMPSLASYPIESLERVYAVNVVAPLALTQLLLPQLRANAGRVVAISSDAAIEPYAGWGGYGPSKAAFDHLTAILGAEHPELRVYSFDPGDMNTAMHQAAFPGEDISDRPDPSTVVPALLRLLDADLPSGRYRGADLTEAAPA</sequence>
<organism evidence="3 4">
    <name type="scientific">Haloechinothrix salitolerans</name>
    <dbReference type="NCBI Taxonomy" id="926830"/>
    <lineage>
        <taxon>Bacteria</taxon>
        <taxon>Bacillati</taxon>
        <taxon>Actinomycetota</taxon>
        <taxon>Actinomycetes</taxon>
        <taxon>Pseudonocardiales</taxon>
        <taxon>Pseudonocardiaceae</taxon>
        <taxon>Haloechinothrix</taxon>
    </lineage>
</organism>
<dbReference type="EMBL" id="JBHSXX010000001">
    <property type="protein sequence ID" value="MFC6869694.1"/>
    <property type="molecule type" value="Genomic_DNA"/>
</dbReference>
<evidence type="ECO:0000313" key="3">
    <source>
        <dbReference type="EMBL" id="MFC6869694.1"/>
    </source>
</evidence>
<evidence type="ECO:0000256" key="1">
    <source>
        <dbReference type="ARBA" id="ARBA00006484"/>
    </source>
</evidence>
<name>A0ABW2C4C8_9PSEU</name>
<dbReference type="EC" id="1.-.-.-" evidence="3"/>
<dbReference type="RefSeq" id="WP_345397601.1">
    <property type="nucleotide sequence ID" value="NZ_BAABLA010000027.1"/>
</dbReference>
<evidence type="ECO:0000313" key="4">
    <source>
        <dbReference type="Proteomes" id="UP001596337"/>
    </source>
</evidence>
<dbReference type="SUPFAM" id="SSF51735">
    <property type="entry name" value="NAD(P)-binding Rossmann-fold domains"/>
    <property type="match status" value="1"/>
</dbReference>
<gene>
    <name evidence="3" type="ORF">ACFQGD_21365</name>
</gene>
<keyword evidence="2 3" id="KW-0560">Oxidoreductase</keyword>
<dbReference type="Pfam" id="PF00106">
    <property type="entry name" value="adh_short"/>
    <property type="match status" value="1"/>
</dbReference>
<dbReference type="GO" id="GO:0016491">
    <property type="term" value="F:oxidoreductase activity"/>
    <property type="evidence" value="ECO:0007669"/>
    <property type="project" value="UniProtKB-KW"/>
</dbReference>